<evidence type="ECO:0000313" key="2">
    <source>
        <dbReference type="Proteomes" id="UP001297600"/>
    </source>
</evidence>
<dbReference type="RefSeq" id="WP_237977766.1">
    <property type="nucleotide sequence ID" value="NZ_JAKNCT010000001.1"/>
</dbReference>
<organism evidence="1 2">
    <name type="scientific">Mesosutterella porci</name>
    <dbReference type="NCBI Taxonomy" id="2915351"/>
    <lineage>
        <taxon>Bacteria</taxon>
        <taxon>Pseudomonadati</taxon>
        <taxon>Pseudomonadota</taxon>
        <taxon>Betaproteobacteria</taxon>
        <taxon>Burkholderiales</taxon>
        <taxon>Sutterellaceae</taxon>
        <taxon>Mesosutterella</taxon>
    </lineage>
</organism>
<reference evidence="1 2" key="1">
    <citation type="submission" date="2022-02" db="EMBL/GenBank/DDBJ databases">
        <title>Mesosutterella porci, a novel member of the family Sutterellaceae from pig feces.</title>
        <authorList>
            <person name="Wylensek D."/>
            <person name="Clavel T."/>
        </authorList>
    </citation>
    <scope>NUCLEOTIDE SEQUENCE [LARGE SCALE GENOMIC DNA]</scope>
    <source>
        <strain evidence="2">oilRF-744-wt-GAM-9</strain>
    </source>
</reference>
<dbReference type="EMBL" id="JAKNCT010000001">
    <property type="protein sequence ID" value="MCG5030112.1"/>
    <property type="molecule type" value="Genomic_DNA"/>
</dbReference>
<proteinExistence type="predicted"/>
<keyword evidence="2" id="KW-1185">Reference proteome</keyword>
<protein>
    <submittedName>
        <fullName evidence="1">Uncharacterized protein</fullName>
    </submittedName>
</protein>
<gene>
    <name evidence="1" type="ORF">MAF45_01405</name>
</gene>
<comment type="caution">
    <text evidence="1">The sequence shown here is derived from an EMBL/GenBank/DDBJ whole genome shotgun (WGS) entry which is preliminary data.</text>
</comment>
<dbReference type="Proteomes" id="UP001297600">
    <property type="component" value="Unassembled WGS sequence"/>
</dbReference>
<evidence type="ECO:0000313" key="1">
    <source>
        <dbReference type="EMBL" id="MCG5030112.1"/>
    </source>
</evidence>
<name>A0ABS9MP06_9BURK</name>
<accession>A0ABS9MP06</accession>
<sequence>MGARGAACRRPRNLRATANEYRIGESGRWHGFRTASDSIVRALVFTDTQSKDLFKTWKRIYRAALKQQPGADFSTVLGDLVDMGSKLGYWED</sequence>